<dbReference type="Gene3D" id="4.10.430.30">
    <property type="match status" value="1"/>
</dbReference>
<gene>
    <name evidence="6" type="ORF">ABH943_006609</name>
</gene>
<dbReference type="EMBL" id="JBIYDN010000027">
    <property type="protein sequence ID" value="MFK4446577.1"/>
    <property type="molecule type" value="Genomic_DNA"/>
</dbReference>
<organism evidence="6 7">
    <name type="scientific">Caballeronia udeis</name>
    <dbReference type="NCBI Taxonomy" id="1232866"/>
    <lineage>
        <taxon>Bacteria</taxon>
        <taxon>Pseudomonadati</taxon>
        <taxon>Pseudomonadota</taxon>
        <taxon>Betaproteobacteria</taxon>
        <taxon>Burkholderiales</taxon>
        <taxon>Burkholderiaceae</taxon>
        <taxon>Caballeronia</taxon>
    </lineage>
</organism>
<evidence type="ECO:0000256" key="2">
    <source>
        <dbReference type="ARBA" id="ARBA00010610"/>
    </source>
</evidence>
<dbReference type="GO" id="GO:0003677">
    <property type="term" value="F:DNA binding"/>
    <property type="evidence" value="ECO:0007669"/>
    <property type="project" value="UniProtKB-KW"/>
</dbReference>
<name>A0ABW8MXS2_9BURK</name>
<sequence length="107" mass="11696">MQTEMPTLKELLAQREALQDQLNVARQRQAEIVLAEIVAKMGEYKISLAELMGHRNPVKATAPAAAAAVTTAAPKYRDAVSGATWSGRGRAPHWIADKNRDEFLVNA</sequence>
<evidence type="ECO:0000259" key="5">
    <source>
        <dbReference type="SMART" id="SM00528"/>
    </source>
</evidence>
<dbReference type="Pfam" id="PF00816">
    <property type="entry name" value="Histone_HNS"/>
    <property type="match status" value="1"/>
</dbReference>
<dbReference type="SUPFAM" id="SSF81273">
    <property type="entry name" value="H-NS histone-like proteins"/>
    <property type="match status" value="1"/>
</dbReference>
<comment type="similarity">
    <text evidence="2">Belongs to the histone-like protein H-NS family.</text>
</comment>
<dbReference type="PANTHER" id="PTHR38097:SF2">
    <property type="entry name" value="DNA-BINDING PROTEIN STPA"/>
    <property type="match status" value="1"/>
</dbReference>
<accession>A0ABW8MXS2</accession>
<dbReference type="SMART" id="SM00528">
    <property type="entry name" value="HNS"/>
    <property type="match status" value="1"/>
</dbReference>
<protein>
    <submittedName>
        <fullName evidence="6">DNA-binding protein H-NS</fullName>
    </submittedName>
</protein>
<evidence type="ECO:0000313" key="6">
    <source>
        <dbReference type="EMBL" id="MFK4446577.1"/>
    </source>
</evidence>
<feature type="domain" description="DNA-binding protein H-NS-like C-terminal" evidence="5">
    <location>
        <begin position="66"/>
        <end position="105"/>
    </location>
</feature>
<comment type="subcellular location">
    <subcellularLocation>
        <location evidence="1">Cytoplasm</location>
        <location evidence="1">Nucleoid</location>
    </subcellularLocation>
</comment>
<keyword evidence="7" id="KW-1185">Reference proteome</keyword>
<evidence type="ECO:0000256" key="4">
    <source>
        <dbReference type="ARBA" id="ARBA00023125"/>
    </source>
</evidence>
<proteinExistence type="inferred from homology"/>
<keyword evidence="3" id="KW-0963">Cytoplasm</keyword>
<reference evidence="6 7" key="1">
    <citation type="submission" date="2024-10" db="EMBL/GenBank/DDBJ databases">
        <authorList>
            <person name="Deangelis K."/>
            <person name="Huntemann M."/>
            <person name="Clum A."/>
            <person name="Wang J."/>
            <person name="Palaniappan K."/>
            <person name="Ritter S."/>
            <person name="Chen I.-M."/>
            <person name="Stamatis D."/>
            <person name="Reddy T."/>
            <person name="O'Malley R."/>
            <person name="Daum C."/>
            <person name="Ng V."/>
            <person name="Ivanova N."/>
            <person name="Kyrpides N."/>
            <person name="Woyke T."/>
        </authorList>
    </citation>
    <scope>NUCLEOTIDE SEQUENCE [LARGE SCALE GENOMIC DNA]</scope>
    <source>
        <strain evidence="6 7">GAS97</strain>
    </source>
</reference>
<reference evidence="6 7" key="2">
    <citation type="submission" date="2024-11" db="EMBL/GenBank/DDBJ databases">
        <title>Using genomics to understand microbial adaptation to soil warming.</title>
        <authorList>
            <person name="Deangelis K.M. PhD."/>
        </authorList>
    </citation>
    <scope>NUCLEOTIDE SEQUENCE [LARGE SCALE GENOMIC DNA]</scope>
    <source>
        <strain evidence="6 7">GAS97</strain>
    </source>
</reference>
<dbReference type="Proteomes" id="UP001620514">
    <property type="component" value="Unassembled WGS sequence"/>
</dbReference>
<evidence type="ECO:0000256" key="3">
    <source>
        <dbReference type="ARBA" id="ARBA00022490"/>
    </source>
</evidence>
<keyword evidence="4 6" id="KW-0238">DNA-binding</keyword>
<comment type="caution">
    <text evidence="6">The sequence shown here is derived from an EMBL/GenBank/DDBJ whole genome shotgun (WGS) entry which is preliminary data.</text>
</comment>
<dbReference type="InterPro" id="IPR027444">
    <property type="entry name" value="H-NS_C_dom"/>
</dbReference>
<evidence type="ECO:0000256" key="1">
    <source>
        <dbReference type="ARBA" id="ARBA00004453"/>
    </source>
</evidence>
<dbReference type="PANTHER" id="PTHR38097">
    <property type="match status" value="1"/>
</dbReference>
<evidence type="ECO:0000313" key="7">
    <source>
        <dbReference type="Proteomes" id="UP001620514"/>
    </source>
</evidence>